<feature type="domain" description="4Fe-4S ferredoxin-type" evidence="2">
    <location>
        <begin position="5"/>
        <end position="34"/>
    </location>
</feature>
<evidence type="ECO:0000313" key="3">
    <source>
        <dbReference type="EMBL" id="SFW72392.1"/>
    </source>
</evidence>
<dbReference type="AlphaFoldDB" id="A0AA94HV54"/>
<dbReference type="InterPro" id="IPR052911">
    <property type="entry name" value="Corrinoid_activation_enz"/>
</dbReference>
<sequence length="240" mass="25095">MAKRLIIEIDEDKCNGCGQCVLDCAEGALAIVDGKAKLIRDSYCDGLGACLSCPEGALQLIEREAEEFDEEAALAAKAEREGTAPAHAGHGAQGMTPRPGGCPGSMARALKPLSPVTAAANPGLAVDLPSWPIQLRLVPPTAPFLKGAQILLAAHCAGFALPNLHKDWLAGRIPVIACPKLEDNAALLEKLTAIIKSGQIASLTVLRMSVPCCGGLEHLAQQALKDAQSDLKMECHVVKL</sequence>
<dbReference type="OMA" id="HMEVPCC"/>
<dbReference type="Proteomes" id="UP000182680">
    <property type="component" value="Unassembled WGS sequence"/>
</dbReference>
<proteinExistence type="predicted"/>
<reference evidence="4" key="1">
    <citation type="submission" date="2016-11" db="EMBL/GenBank/DDBJ databases">
        <authorList>
            <person name="Jaros S."/>
            <person name="Januszkiewicz K."/>
            <person name="Wedrychowicz H."/>
        </authorList>
    </citation>
    <scope>NUCLEOTIDE SEQUENCE [LARGE SCALE GENOMIC DNA]</scope>
    <source>
        <strain evidence="4">DSM 7057</strain>
    </source>
</reference>
<evidence type="ECO:0000256" key="1">
    <source>
        <dbReference type="SAM" id="MobiDB-lite"/>
    </source>
</evidence>
<evidence type="ECO:0000259" key="2">
    <source>
        <dbReference type="PROSITE" id="PS51379"/>
    </source>
</evidence>
<organism evidence="3 4">
    <name type="scientific">Desulfovibrio desulfuricans</name>
    <dbReference type="NCBI Taxonomy" id="876"/>
    <lineage>
        <taxon>Bacteria</taxon>
        <taxon>Pseudomonadati</taxon>
        <taxon>Thermodesulfobacteriota</taxon>
        <taxon>Desulfovibrionia</taxon>
        <taxon>Desulfovibrionales</taxon>
        <taxon>Desulfovibrionaceae</taxon>
        <taxon>Desulfovibrio</taxon>
    </lineage>
</organism>
<accession>A0AA94HV54</accession>
<name>A0AA94HV54_DESDE</name>
<dbReference type="RefSeq" id="WP_012624710.1">
    <property type="nucleotide sequence ID" value="NZ_FPIW01000084.1"/>
</dbReference>
<comment type="caution">
    <text evidence="3">The sequence shown here is derived from an EMBL/GenBank/DDBJ whole genome shotgun (WGS) entry which is preliminary data.</text>
</comment>
<dbReference type="PROSITE" id="PS51379">
    <property type="entry name" value="4FE4S_FER_2"/>
    <property type="match status" value="1"/>
</dbReference>
<dbReference type="Pfam" id="PF12837">
    <property type="entry name" value="Fer4_6"/>
    <property type="match status" value="1"/>
</dbReference>
<feature type="region of interest" description="Disordered" evidence="1">
    <location>
        <begin position="80"/>
        <end position="101"/>
    </location>
</feature>
<protein>
    <submittedName>
        <fullName evidence="3">4Fe-4S binding domain-containing protein</fullName>
    </submittedName>
</protein>
<dbReference type="InterPro" id="IPR017896">
    <property type="entry name" value="4Fe4S_Fe-S-bd"/>
</dbReference>
<gene>
    <name evidence="3" type="ORF">SAMN02910291_02742</name>
</gene>
<dbReference type="PANTHER" id="PTHR42895">
    <property type="entry name" value="IRON-SULFUR CLUSTER-BINDING PROTEIN-RELATED"/>
    <property type="match status" value="1"/>
</dbReference>
<dbReference type="EMBL" id="FPIW01000084">
    <property type="protein sequence ID" value="SFW72392.1"/>
    <property type="molecule type" value="Genomic_DNA"/>
</dbReference>
<dbReference type="SUPFAM" id="SSF54862">
    <property type="entry name" value="4Fe-4S ferredoxins"/>
    <property type="match status" value="1"/>
</dbReference>
<dbReference type="Gene3D" id="3.30.70.20">
    <property type="match status" value="1"/>
</dbReference>
<dbReference type="PANTHER" id="PTHR42895:SF1">
    <property type="entry name" value="IRON-SULFUR CLUSTER PROTEIN"/>
    <property type="match status" value="1"/>
</dbReference>
<evidence type="ECO:0000313" key="4">
    <source>
        <dbReference type="Proteomes" id="UP000182680"/>
    </source>
</evidence>